<proteinExistence type="predicted"/>
<accession>A0A9W4UDY8</accession>
<feature type="region of interest" description="Disordered" evidence="1">
    <location>
        <begin position="114"/>
        <end position="151"/>
    </location>
</feature>
<sequence>MKPGQHARLGSSWPRCPASTNHAAPRISRHGQARTRILASSLTFSQPKSPSSPTLATSHLLPLHRTPCVLCYLRLCSTIQVPIQFCRESPQFASLQRSVCLEKCMLRSLVHDDGDDDDDSHRDTQAHAIPHHQRSTSNSASSPSPTTLLSPRLAVHPSSSRILRSIVLQLLVSFPPFPSSPLSNGPLPPVVSLCLVLKNFPTPLSHRRDHPNGHPVKISPPPVHRYSNRKKKRKSYYGKMLLLLLGTLRTSLRVSLSLSQIRHGYVFILPHSVDKRHCSIAMPLSDIESMLYCLHHAVDKVLCCYM</sequence>
<reference evidence="2" key="1">
    <citation type="submission" date="2023-01" db="EMBL/GenBank/DDBJ databases">
        <authorList>
            <person name="Van Ghelder C."/>
            <person name="Rancurel C."/>
        </authorList>
    </citation>
    <scope>NUCLEOTIDE SEQUENCE</scope>
    <source>
        <strain evidence="2">CNCM I-4278</strain>
    </source>
</reference>
<dbReference type="Proteomes" id="UP001152607">
    <property type="component" value="Unassembled WGS sequence"/>
</dbReference>
<comment type="caution">
    <text evidence="2">The sequence shown here is derived from an EMBL/GenBank/DDBJ whole genome shotgun (WGS) entry which is preliminary data.</text>
</comment>
<evidence type="ECO:0000256" key="1">
    <source>
        <dbReference type="SAM" id="MobiDB-lite"/>
    </source>
</evidence>
<feature type="compositionally biased region" description="Low complexity" evidence="1">
    <location>
        <begin position="135"/>
        <end position="151"/>
    </location>
</feature>
<dbReference type="AlphaFoldDB" id="A0A9W4UDY8"/>
<dbReference type="EMBL" id="CAOQHR010000004">
    <property type="protein sequence ID" value="CAI6333954.1"/>
    <property type="molecule type" value="Genomic_DNA"/>
</dbReference>
<keyword evidence="3" id="KW-1185">Reference proteome</keyword>
<name>A0A9W4UDY8_9PLEO</name>
<feature type="region of interest" description="Disordered" evidence="1">
    <location>
        <begin position="1"/>
        <end position="31"/>
    </location>
</feature>
<evidence type="ECO:0000313" key="3">
    <source>
        <dbReference type="Proteomes" id="UP001152607"/>
    </source>
</evidence>
<protein>
    <submittedName>
        <fullName evidence="2">Uncharacterized protein</fullName>
    </submittedName>
</protein>
<organism evidence="2 3">
    <name type="scientific">Periconia digitata</name>
    <dbReference type="NCBI Taxonomy" id="1303443"/>
    <lineage>
        <taxon>Eukaryota</taxon>
        <taxon>Fungi</taxon>
        <taxon>Dikarya</taxon>
        <taxon>Ascomycota</taxon>
        <taxon>Pezizomycotina</taxon>
        <taxon>Dothideomycetes</taxon>
        <taxon>Pleosporomycetidae</taxon>
        <taxon>Pleosporales</taxon>
        <taxon>Massarineae</taxon>
        <taxon>Periconiaceae</taxon>
        <taxon>Periconia</taxon>
    </lineage>
</organism>
<gene>
    <name evidence="2" type="ORF">PDIGIT_LOCUS7006</name>
</gene>
<evidence type="ECO:0000313" key="2">
    <source>
        <dbReference type="EMBL" id="CAI6333954.1"/>
    </source>
</evidence>
<feature type="region of interest" description="Disordered" evidence="1">
    <location>
        <begin position="205"/>
        <end position="231"/>
    </location>
</feature>